<reference evidence="3" key="1">
    <citation type="journal article" date="2013" name="Genome Announc.">
        <title>Draft genome sequence of the grapevine dieback fungus Eutypa lata UCR-EL1.</title>
        <authorList>
            <person name="Blanco-Ulate B."/>
            <person name="Rolshausen P.E."/>
            <person name="Cantu D."/>
        </authorList>
    </citation>
    <scope>NUCLEOTIDE SEQUENCE [LARGE SCALE GENOMIC DNA]</scope>
    <source>
        <strain evidence="3">UCR-EL1</strain>
    </source>
</reference>
<keyword evidence="3" id="KW-1185">Reference proteome</keyword>
<accession>M7TEX4</accession>
<dbReference type="STRING" id="1287681.M7TEX4"/>
<feature type="signal peptide" evidence="1">
    <location>
        <begin position="1"/>
        <end position="22"/>
    </location>
</feature>
<dbReference type="HOGENOM" id="CLU_138695_1_0_1"/>
<dbReference type="KEGG" id="ela:UCREL1_7781"/>
<proteinExistence type="predicted"/>
<keyword evidence="1" id="KW-0732">Signal</keyword>
<evidence type="ECO:0000313" key="3">
    <source>
        <dbReference type="Proteomes" id="UP000012174"/>
    </source>
</evidence>
<dbReference type="AlphaFoldDB" id="M7TEX4"/>
<evidence type="ECO:0000256" key="1">
    <source>
        <dbReference type="SAM" id="SignalP"/>
    </source>
</evidence>
<dbReference type="Proteomes" id="UP000012174">
    <property type="component" value="Unassembled WGS sequence"/>
</dbReference>
<dbReference type="OMA" id="EICAVGC"/>
<dbReference type="EMBL" id="KB706900">
    <property type="protein sequence ID" value="EMR65245.1"/>
    <property type="molecule type" value="Genomic_DNA"/>
</dbReference>
<name>M7TEX4_EUTLA</name>
<organism evidence="2 3">
    <name type="scientific">Eutypa lata (strain UCR-EL1)</name>
    <name type="common">Grapevine dieback disease fungus</name>
    <name type="synonym">Eutypa armeniacae</name>
    <dbReference type="NCBI Taxonomy" id="1287681"/>
    <lineage>
        <taxon>Eukaryota</taxon>
        <taxon>Fungi</taxon>
        <taxon>Dikarya</taxon>
        <taxon>Ascomycota</taxon>
        <taxon>Pezizomycotina</taxon>
        <taxon>Sordariomycetes</taxon>
        <taxon>Xylariomycetidae</taxon>
        <taxon>Xylariales</taxon>
        <taxon>Diatrypaceae</taxon>
        <taxon>Eutypa</taxon>
    </lineage>
</organism>
<evidence type="ECO:0000313" key="2">
    <source>
        <dbReference type="EMBL" id="EMR65245.1"/>
    </source>
</evidence>
<sequence length="98" mass="10183">MVSLTFITAAAVLASNSLFASAAWCDPAYNYCANVLFDIGYSENDMNNALVDAGEPNSIVYKFGSLYHCGPNGAISFAQFCGLGGCRNAGAGNSDYCG</sequence>
<protein>
    <submittedName>
        <fullName evidence="2">Uncharacterized protein</fullName>
    </submittedName>
</protein>
<dbReference type="OrthoDB" id="4186099at2759"/>
<feature type="chain" id="PRO_5004085597" evidence="1">
    <location>
        <begin position="23"/>
        <end position="98"/>
    </location>
</feature>
<gene>
    <name evidence="2" type="ORF">UCREL1_7781</name>
</gene>